<gene>
    <name evidence="2" type="ORF">DSM104440_01671</name>
</gene>
<evidence type="ECO:0008006" key="4">
    <source>
        <dbReference type="Google" id="ProtNLM"/>
    </source>
</evidence>
<keyword evidence="1" id="KW-0732">Signal</keyword>
<dbReference type="AlphaFoldDB" id="A0A6M4H5F8"/>
<keyword evidence="3" id="KW-1185">Reference proteome</keyword>
<dbReference type="RefSeq" id="WP_171161594.1">
    <property type="nucleotide sequence ID" value="NZ_CP053073.1"/>
</dbReference>
<name>A0A6M4H5F8_9PROT</name>
<feature type="signal peptide" evidence="1">
    <location>
        <begin position="1"/>
        <end position="21"/>
    </location>
</feature>
<proteinExistence type="predicted"/>
<sequence>MKRSIPIVAVFLCAVPLQSAAQDMALAQKWAAAKVVKYRVEGVHKARKPVVFGDYEGKGEVLDRITLEFTWDVRNGKMTSPLVITDATTEVTNLKSDGTNCGPPQLKGPYEHFQSVSHSMLGDLLEIKGTRTFPPASVSNYPASCSMRAIAGKKENVVVHVGLSAKLEILGMGDMLKGSPFKVSADKKSFTIPGAENWSWTFTPTLVE</sequence>
<organism evidence="2 3">
    <name type="scientific">Usitatibacter palustris</name>
    <dbReference type="NCBI Taxonomy" id="2732487"/>
    <lineage>
        <taxon>Bacteria</taxon>
        <taxon>Pseudomonadati</taxon>
        <taxon>Pseudomonadota</taxon>
        <taxon>Betaproteobacteria</taxon>
        <taxon>Nitrosomonadales</taxon>
        <taxon>Usitatibacteraceae</taxon>
        <taxon>Usitatibacter</taxon>
    </lineage>
</organism>
<dbReference type="KEGG" id="upl:DSM104440_01671"/>
<dbReference type="InParanoid" id="A0A6M4H5F8"/>
<evidence type="ECO:0000256" key="1">
    <source>
        <dbReference type="SAM" id="SignalP"/>
    </source>
</evidence>
<evidence type="ECO:0000313" key="2">
    <source>
        <dbReference type="EMBL" id="QJR14856.1"/>
    </source>
</evidence>
<reference evidence="2 3" key="1">
    <citation type="submission" date="2020-04" db="EMBL/GenBank/DDBJ databases">
        <title>Usitatibacter rugosus gen. nov., sp. nov. and Usitatibacter palustris sp. nov., novel members of Usitatibacteraceae fam. nov. within the order Nitrosomonadales isolated from soil.</title>
        <authorList>
            <person name="Huber K.J."/>
            <person name="Neumann-Schaal M."/>
            <person name="Geppert A."/>
            <person name="Luckner M."/>
            <person name="Wanner G."/>
            <person name="Overmann J."/>
        </authorList>
    </citation>
    <scope>NUCLEOTIDE SEQUENCE [LARGE SCALE GENOMIC DNA]</scope>
    <source>
        <strain evidence="2 3">Swamp67</strain>
    </source>
</reference>
<dbReference type="EMBL" id="CP053073">
    <property type="protein sequence ID" value="QJR14856.1"/>
    <property type="molecule type" value="Genomic_DNA"/>
</dbReference>
<dbReference type="Proteomes" id="UP000503096">
    <property type="component" value="Chromosome"/>
</dbReference>
<evidence type="ECO:0000313" key="3">
    <source>
        <dbReference type="Proteomes" id="UP000503096"/>
    </source>
</evidence>
<protein>
    <recommendedName>
        <fullName evidence="4">Polyisoprenoid-binding protein YceI</fullName>
    </recommendedName>
</protein>
<accession>A0A6M4H5F8</accession>
<feature type="chain" id="PRO_5026678160" description="Polyisoprenoid-binding protein YceI" evidence="1">
    <location>
        <begin position="22"/>
        <end position="208"/>
    </location>
</feature>